<reference evidence="1" key="1">
    <citation type="submission" date="2022-08" db="EMBL/GenBank/DDBJ databases">
        <authorList>
            <person name="Deng Y."/>
            <person name="Han X.-F."/>
            <person name="Zhang Y.-Q."/>
        </authorList>
    </citation>
    <scope>NUCLEOTIDE SEQUENCE</scope>
    <source>
        <strain evidence="1">CPCC 203386</strain>
    </source>
</reference>
<proteinExistence type="predicted"/>
<protein>
    <submittedName>
        <fullName evidence="1">Uncharacterized protein</fullName>
    </submittedName>
</protein>
<dbReference type="Proteomes" id="UP001165586">
    <property type="component" value="Unassembled WGS sequence"/>
</dbReference>
<organism evidence="1 2">
    <name type="scientific">Herbiconiux daphne</name>
    <dbReference type="NCBI Taxonomy" id="2970914"/>
    <lineage>
        <taxon>Bacteria</taxon>
        <taxon>Bacillati</taxon>
        <taxon>Actinomycetota</taxon>
        <taxon>Actinomycetes</taxon>
        <taxon>Micrococcales</taxon>
        <taxon>Microbacteriaceae</taxon>
        <taxon>Herbiconiux</taxon>
    </lineage>
</organism>
<accession>A0ABT2H9I6</accession>
<evidence type="ECO:0000313" key="2">
    <source>
        <dbReference type="Proteomes" id="UP001165586"/>
    </source>
</evidence>
<evidence type="ECO:0000313" key="1">
    <source>
        <dbReference type="EMBL" id="MCS5736554.1"/>
    </source>
</evidence>
<gene>
    <name evidence="1" type="ORF">N1032_22745</name>
</gene>
<name>A0ABT2H9I6_9MICO</name>
<sequence>MTQQQIKQIEELTSFDFKSINEVEAKFIDPETQDKLVIMFGYFKLIWIKSNYIFVMPME</sequence>
<comment type="caution">
    <text evidence="1">The sequence shown here is derived from an EMBL/GenBank/DDBJ whole genome shotgun (WGS) entry which is preliminary data.</text>
</comment>
<dbReference type="RefSeq" id="WP_259542586.1">
    <property type="nucleotide sequence ID" value="NZ_JANLCJ010000055.1"/>
</dbReference>
<dbReference type="EMBL" id="JANLCJ010000055">
    <property type="protein sequence ID" value="MCS5736554.1"/>
    <property type="molecule type" value="Genomic_DNA"/>
</dbReference>
<keyword evidence="2" id="KW-1185">Reference proteome</keyword>